<dbReference type="CDD" id="cd04301">
    <property type="entry name" value="NAT_SF"/>
    <property type="match status" value="1"/>
</dbReference>
<dbReference type="PANTHER" id="PTHR13947:SF37">
    <property type="entry name" value="LD18367P"/>
    <property type="match status" value="1"/>
</dbReference>
<dbReference type="InterPro" id="IPR016181">
    <property type="entry name" value="Acyl_CoA_acyltransferase"/>
</dbReference>
<sequence>MSKLIEQVVISKTAEISDDLYELLLLADPSSKMINSYLARGLIFIASLKHDIIGEYILLKTRPNILEVVNIAVREDYQQQGLGKFLLNDAIERARLAGAERLEIGTANSSLFQLALYQKLGFRIVGIDKNYFLRHYNKPLYENKIQCFDMIRLSKKLV</sequence>
<dbReference type="Gene3D" id="3.40.630.30">
    <property type="match status" value="1"/>
</dbReference>
<name>A0A1I4KPC3_9FIRM</name>
<evidence type="ECO:0000256" key="1">
    <source>
        <dbReference type="ARBA" id="ARBA00022679"/>
    </source>
</evidence>
<dbReference type="Pfam" id="PF00583">
    <property type="entry name" value="Acetyltransf_1"/>
    <property type="match status" value="1"/>
</dbReference>
<proteinExistence type="predicted"/>
<keyword evidence="4" id="KW-1185">Reference proteome</keyword>
<dbReference type="EMBL" id="FOTI01000032">
    <property type="protein sequence ID" value="SFL80620.1"/>
    <property type="molecule type" value="Genomic_DNA"/>
</dbReference>
<dbReference type="GO" id="GO:0008080">
    <property type="term" value="F:N-acetyltransferase activity"/>
    <property type="evidence" value="ECO:0007669"/>
    <property type="project" value="InterPro"/>
</dbReference>
<dbReference type="Proteomes" id="UP000199006">
    <property type="component" value="Unassembled WGS sequence"/>
</dbReference>
<evidence type="ECO:0000313" key="4">
    <source>
        <dbReference type="Proteomes" id="UP000199006"/>
    </source>
</evidence>
<dbReference type="PANTHER" id="PTHR13947">
    <property type="entry name" value="GNAT FAMILY N-ACETYLTRANSFERASE"/>
    <property type="match status" value="1"/>
</dbReference>
<dbReference type="AlphaFoldDB" id="A0A1I4KPC3"/>
<dbReference type="SUPFAM" id="SSF55729">
    <property type="entry name" value="Acyl-CoA N-acyltransferases (Nat)"/>
    <property type="match status" value="1"/>
</dbReference>
<protein>
    <submittedName>
        <fullName evidence="3">Acetyltransferase (GNAT) family protein</fullName>
    </submittedName>
</protein>
<feature type="domain" description="N-acetyltransferase" evidence="2">
    <location>
        <begin position="7"/>
        <end position="141"/>
    </location>
</feature>
<keyword evidence="1 3" id="KW-0808">Transferase</keyword>
<reference evidence="3 4" key="1">
    <citation type="submission" date="2016-10" db="EMBL/GenBank/DDBJ databases">
        <authorList>
            <person name="de Groot N.N."/>
        </authorList>
    </citation>
    <scope>NUCLEOTIDE SEQUENCE [LARGE SCALE GENOMIC DNA]</scope>
    <source>
        <strain evidence="3 4">ATCC 51327</strain>
    </source>
</reference>
<evidence type="ECO:0000259" key="2">
    <source>
        <dbReference type="PROSITE" id="PS51186"/>
    </source>
</evidence>
<dbReference type="STRING" id="29563.SAMN02983006_02080"/>
<dbReference type="PROSITE" id="PS51186">
    <property type="entry name" value="GNAT"/>
    <property type="match status" value="1"/>
</dbReference>
<dbReference type="OrthoDB" id="9813917at2"/>
<accession>A0A1I4KPC3</accession>
<gene>
    <name evidence="3" type="ORF">SAMN02983006_02080</name>
</gene>
<dbReference type="InterPro" id="IPR000182">
    <property type="entry name" value="GNAT_dom"/>
</dbReference>
<dbReference type="InterPro" id="IPR050769">
    <property type="entry name" value="NAT_camello-type"/>
</dbReference>
<evidence type="ECO:0000313" key="3">
    <source>
        <dbReference type="EMBL" id="SFL80620.1"/>
    </source>
</evidence>
<organism evidence="3 4">
    <name type="scientific">Halanaerobium salsuginis</name>
    <dbReference type="NCBI Taxonomy" id="29563"/>
    <lineage>
        <taxon>Bacteria</taxon>
        <taxon>Bacillati</taxon>
        <taxon>Bacillota</taxon>
        <taxon>Clostridia</taxon>
        <taxon>Halanaerobiales</taxon>
        <taxon>Halanaerobiaceae</taxon>
        <taxon>Halanaerobium</taxon>
    </lineage>
</organism>